<reference evidence="2 3" key="2">
    <citation type="submission" date="2018-06" db="EMBL/GenBank/DDBJ databases">
        <authorList>
            <person name="Zhirakovskaya E."/>
        </authorList>
    </citation>
    <scope>NUCLEOTIDE SEQUENCE [LARGE SCALE GENOMIC DNA]</scope>
    <source>
        <strain evidence="2 3">FBKL4.011</strain>
    </source>
</reference>
<keyword evidence="1" id="KW-0812">Transmembrane</keyword>
<name>A0A364K6K7_9BACL</name>
<dbReference type="AlphaFoldDB" id="A0A364K6K7"/>
<feature type="transmembrane region" description="Helical" evidence="1">
    <location>
        <begin position="6"/>
        <end position="23"/>
    </location>
</feature>
<dbReference type="EMBL" id="QJKK01000003">
    <property type="protein sequence ID" value="RAL25935.1"/>
    <property type="molecule type" value="Genomic_DNA"/>
</dbReference>
<proteinExistence type="predicted"/>
<gene>
    <name evidence="2" type="ORF">DL897_07645</name>
</gene>
<reference evidence="2 3" key="1">
    <citation type="submission" date="2018-06" db="EMBL/GenBank/DDBJ databases">
        <title>Thermoflavimicrobium daqus sp. nov., a thermophilic microbe isolated from Moutai-flavour Daqu.</title>
        <authorList>
            <person name="Wang X."/>
            <person name="Zhou H."/>
        </authorList>
    </citation>
    <scope>NUCLEOTIDE SEQUENCE [LARGE SCALE GENOMIC DNA]</scope>
    <source>
        <strain evidence="2 3">FBKL4.011</strain>
    </source>
</reference>
<evidence type="ECO:0008006" key="4">
    <source>
        <dbReference type="Google" id="ProtNLM"/>
    </source>
</evidence>
<protein>
    <recommendedName>
        <fullName evidence="4">YdcF family protein</fullName>
    </recommendedName>
</protein>
<dbReference type="RefSeq" id="WP_113658549.1">
    <property type="nucleotide sequence ID" value="NZ_KZ845665.1"/>
</dbReference>
<evidence type="ECO:0000256" key="1">
    <source>
        <dbReference type="SAM" id="Phobius"/>
    </source>
</evidence>
<keyword evidence="3" id="KW-1185">Reference proteome</keyword>
<dbReference type="OrthoDB" id="9782395at2"/>
<dbReference type="Proteomes" id="UP000251213">
    <property type="component" value="Unassembled WGS sequence"/>
</dbReference>
<sequence length="97" mass="10922">MKTILLLISFILLLLVVWFFFYLKGRQFALRDRLHKADAIIVLAGTRGNIKFLDGKICTAVSLYHQGWAPYIICSGRFSVKKGRPFVASVQSLCNSG</sequence>
<comment type="caution">
    <text evidence="2">The sequence shown here is derived from an EMBL/GenBank/DDBJ whole genome shotgun (WGS) entry which is preliminary data.</text>
</comment>
<accession>A0A364K6K7</accession>
<evidence type="ECO:0000313" key="3">
    <source>
        <dbReference type="Proteomes" id="UP000251213"/>
    </source>
</evidence>
<keyword evidence="1" id="KW-1133">Transmembrane helix</keyword>
<organism evidence="2 3">
    <name type="scientific">Thermoflavimicrobium daqui</name>
    <dbReference type="NCBI Taxonomy" id="2137476"/>
    <lineage>
        <taxon>Bacteria</taxon>
        <taxon>Bacillati</taxon>
        <taxon>Bacillota</taxon>
        <taxon>Bacilli</taxon>
        <taxon>Bacillales</taxon>
        <taxon>Thermoactinomycetaceae</taxon>
        <taxon>Thermoflavimicrobium</taxon>
    </lineage>
</organism>
<keyword evidence="1" id="KW-0472">Membrane</keyword>
<evidence type="ECO:0000313" key="2">
    <source>
        <dbReference type="EMBL" id="RAL25935.1"/>
    </source>
</evidence>